<feature type="domain" description="Histidine kinase" evidence="11">
    <location>
        <begin position="515"/>
        <end position="700"/>
    </location>
</feature>
<feature type="transmembrane region" description="Helical" evidence="10">
    <location>
        <begin position="134"/>
        <end position="156"/>
    </location>
</feature>
<feature type="transmembrane region" description="Helical" evidence="10">
    <location>
        <begin position="217"/>
        <end position="242"/>
    </location>
</feature>
<protein>
    <recommendedName>
        <fullName evidence="2">histidine kinase</fullName>
        <ecNumber evidence="2">2.7.13.3</ecNumber>
    </recommendedName>
</protein>
<feature type="transmembrane region" description="Helical" evidence="10">
    <location>
        <begin position="33"/>
        <end position="53"/>
    </location>
</feature>
<feature type="transmembrane region" description="Helical" evidence="10">
    <location>
        <begin position="168"/>
        <end position="189"/>
    </location>
</feature>
<dbReference type="PROSITE" id="PS50109">
    <property type="entry name" value="HIS_KIN"/>
    <property type="match status" value="1"/>
</dbReference>
<gene>
    <name evidence="12" type="ORF">GCM10022242_02770</name>
</gene>
<dbReference type="EMBL" id="BAABAH010000001">
    <property type="protein sequence ID" value="GAA3803209.1"/>
    <property type="molecule type" value="Genomic_DNA"/>
</dbReference>
<dbReference type="InterPro" id="IPR011712">
    <property type="entry name" value="Sig_transdc_His_kin_sub3_dim/P"/>
</dbReference>
<evidence type="ECO:0000256" key="4">
    <source>
        <dbReference type="ARBA" id="ARBA00022679"/>
    </source>
</evidence>
<evidence type="ECO:0000256" key="3">
    <source>
        <dbReference type="ARBA" id="ARBA00022553"/>
    </source>
</evidence>
<dbReference type="SUPFAM" id="SSF55874">
    <property type="entry name" value="ATPase domain of HSP90 chaperone/DNA topoisomerase II/histidine kinase"/>
    <property type="match status" value="1"/>
</dbReference>
<evidence type="ECO:0000256" key="2">
    <source>
        <dbReference type="ARBA" id="ARBA00012438"/>
    </source>
</evidence>
<organism evidence="12 13">
    <name type="scientific">Nocardioides panacisoli</name>
    <dbReference type="NCBI Taxonomy" id="627624"/>
    <lineage>
        <taxon>Bacteria</taxon>
        <taxon>Bacillati</taxon>
        <taxon>Actinomycetota</taxon>
        <taxon>Actinomycetes</taxon>
        <taxon>Propionibacteriales</taxon>
        <taxon>Nocardioidaceae</taxon>
        <taxon>Nocardioides</taxon>
    </lineage>
</organism>
<dbReference type="SMART" id="SM00387">
    <property type="entry name" value="HATPase_c"/>
    <property type="match status" value="1"/>
</dbReference>
<keyword evidence="10" id="KW-0472">Membrane</keyword>
<evidence type="ECO:0000259" key="11">
    <source>
        <dbReference type="PROSITE" id="PS50109"/>
    </source>
</evidence>
<evidence type="ECO:0000256" key="9">
    <source>
        <dbReference type="SAM" id="MobiDB-lite"/>
    </source>
</evidence>
<feature type="transmembrane region" description="Helical" evidence="10">
    <location>
        <begin position="102"/>
        <end position="122"/>
    </location>
</feature>
<keyword evidence="13" id="KW-1185">Reference proteome</keyword>
<keyword evidence="10" id="KW-0812">Transmembrane</keyword>
<evidence type="ECO:0000256" key="8">
    <source>
        <dbReference type="ARBA" id="ARBA00023012"/>
    </source>
</evidence>
<evidence type="ECO:0000313" key="12">
    <source>
        <dbReference type="EMBL" id="GAA3803209.1"/>
    </source>
</evidence>
<evidence type="ECO:0000256" key="7">
    <source>
        <dbReference type="ARBA" id="ARBA00022840"/>
    </source>
</evidence>
<keyword evidence="6" id="KW-0418">Kinase</keyword>
<feature type="region of interest" description="Disordered" evidence="9">
    <location>
        <begin position="1"/>
        <end position="23"/>
    </location>
</feature>
<feature type="transmembrane region" description="Helical" evidence="10">
    <location>
        <begin position="310"/>
        <end position="333"/>
    </location>
</feature>
<dbReference type="InterPro" id="IPR005467">
    <property type="entry name" value="His_kinase_dom"/>
</dbReference>
<sequence length="702" mass="74434">MIIETATGGGPADQNDPVSTEAAQLDRRTPTTLVVVGVLVVLGFAIFGISVWLDLAAAPHGTGAQLAEGWGSTYTLLGALLSVLAAVILLSGKGRGFGWGMAWLGLFWSLDGLSQTYVRFAITSDDALAGANLALWFFNRVGAYLPLSLALLLLLFPDGRFLPGRWRVTSWATTIAMAAAATGVVIAPAHDSPTMALPPGVDLDAGSLPISDAVISVAAPVCLLLSVAGLLTAMVTVVVRFRRSEGLERDRMRWLAWSVVAMTLVITVSAGLEVTHVNDAALVVVMLLPSVAMTVGIVRPEVLAIEDLLVRTVVWTALAGTILAADVVVIAVLDALLGDALHQRQVVLTVLLLSVVLYAPLRLRLARLVQRLLVGRRQERYDAVAGLASTLETTDEGPEQLAAVARAVATAFGVRFVGVEVDRGAGEKLLATYGDRPPAVRMLPITYREAEVGRLVLPAKGMRSRLSARDERLLGDLVRQAATAARTSRLAEEVQESRERLVTAREEERRRIRRDLHDGLGPALSGVVFQLDAARMTVDADPERAKEQLATISDHVQTVVADVRRLVHDLRPPALDDRGLVGALRQQAERLDVPLAVDAPDLDGRLPAAVEVAAFRIVGEALTNVARHARATGATLRLALADHALTVEVADDGVGIDADRQAGVGLVGLRERAAELGGAAEVTCPPGGGTVVRARLPLRSEA</sequence>
<dbReference type="InterPro" id="IPR036890">
    <property type="entry name" value="HATPase_C_sf"/>
</dbReference>
<keyword evidence="4" id="KW-0808">Transferase</keyword>
<name>A0ABP7HTC2_9ACTN</name>
<keyword evidence="7" id="KW-0067">ATP-binding</keyword>
<dbReference type="Pfam" id="PF02518">
    <property type="entry name" value="HATPase_c"/>
    <property type="match status" value="1"/>
</dbReference>
<dbReference type="EC" id="2.7.13.3" evidence="2"/>
<proteinExistence type="predicted"/>
<dbReference type="Gene3D" id="1.20.5.1930">
    <property type="match status" value="1"/>
</dbReference>
<feature type="transmembrane region" description="Helical" evidence="10">
    <location>
        <begin position="280"/>
        <end position="298"/>
    </location>
</feature>
<feature type="transmembrane region" description="Helical" evidence="10">
    <location>
        <begin position="73"/>
        <end position="90"/>
    </location>
</feature>
<accession>A0ABP7HTC2</accession>
<evidence type="ECO:0000256" key="10">
    <source>
        <dbReference type="SAM" id="Phobius"/>
    </source>
</evidence>
<keyword evidence="8" id="KW-0902">Two-component regulatory system</keyword>
<keyword evidence="10" id="KW-1133">Transmembrane helix</keyword>
<evidence type="ECO:0000256" key="5">
    <source>
        <dbReference type="ARBA" id="ARBA00022741"/>
    </source>
</evidence>
<dbReference type="Pfam" id="PF07730">
    <property type="entry name" value="HisKA_3"/>
    <property type="match status" value="1"/>
</dbReference>
<reference evidence="13" key="1">
    <citation type="journal article" date="2019" name="Int. J. Syst. Evol. Microbiol.">
        <title>The Global Catalogue of Microorganisms (GCM) 10K type strain sequencing project: providing services to taxonomists for standard genome sequencing and annotation.</title>
        <authorList>
            <consortium name="The Broad Institute Genomics Platform"/>
            <consortium name="The Broad Institute Genome Sequencing Center for Infectious Disease"/>
            <person name="Wu L."/>
            <person name="Ma J."/>
        </authorList>
    </citation>
    <scope>NUCLEOTIDE SEQUENCE [LARGE SCALE GENOMIC DNA]</scope>
    <source>
        <strain evidence="13">JCM 16953</strain>
    </source>
</reference>
<evidence type="ECO:0000256" key="6">
    <source>
        <dbReference type="ARBA" id="ARBA00022777"/>
    </source>
</evidence>
<dbReference type="PANTHER" id="PTHR24421:SF10">
    <property type="entry name" value="NITRATE_NITRITE SENSOR PROTEIN NARQ"/>
    <property type="match status" value="1"/>
</dbReference>
<evidence type="ECO:0000256" key="1">
    <source>
        <dbReference type="ARBA" id="ARBA00000085"/>
    </source>
</evidence>
<dbReference type="Gene3D" id="3.30.565.10">
    <property type="entry name" value="Histidine kinase-like ATPase, C-terminal domain"/>
    <property type="match status" value="1"/>
</dbReference>
<comment type="caution">
    <text evidence="12">The sequence shown here is derived from an EMBL/GenBank/DDBJ whole genome shotgun (WGS) entry which is preliminary data.</text>
</comment>
<evidence type="ECO:0000313" key="13">
    <source>
        <dbReference type="Proteomes" id="UP001501821"/>
    </source>
</evidence>
<dbReference type="Proteomes" id="UP001501821">
    <property type="component" value="Unassembled WGS sequence"/>
</dbReference>
<keyword evidence="3" id="KW-0597">Phosphoprotein</keyword>
<dbReference type="InterPro" id="IPR003594">
    <property type="entry name" value="HATPase_dom"/>
</dbReference>
<dbReference type="PANTHER" id="PTHR24421">
    <property type="entry name" value="NITRATE/NITRITE SENSOR PROTEIN NARX-RELATED"/>
    <property type="match status" value="1"/>
</dbReference>
<dbReference type="CDD" id="cd16917">
    <property type="entry name" value="HATPase_UhpB-NarQ-NarX-like"/>
    <property type="match status" value="1"/>
</dbReference>
<feature type="transmembrane region" description="Helical" evidence="10">
    <location>
        <begin position="254"/>
        <end position="274"/>
    </location>
</feature>
<comment type="catalytic activity">
    <reaction evidence="1">
        <text>ATP + protein L-histidine = ADP + protein N-phospho-L-histidine.</text>
        <dbReference type="EC" id="2.7.13.3"/>
    </reaction>
</comment>
<feature type="transmembrane region" description="Helical" evidence="10">
    <location>
        <begin position="345"/>
        <end position="361"/>
    </location>
</feature>
<dbReference type="InterPro" id="IPR050482">
    <property type="entry name" value="Sensor_HK_TwoCompSys"/>
</dbReference>
<keyword evidence="5" id="KW-0547">Nucleotide-binding</keyword>